<dbReference type="EMBL" id="SRSC01000002">
    <property type="protein sequence ID" value="TGU72744.1"/>
    <property type="molecule type" value="Genomic_DNA"/>
</dbReference>
<proteinExistence type="predicted"/>
<organism evidence="1 2">
    <name type="scientific">Geomonas terrae</name>
    <dbReference type="NCBI Taxonomy" id="2562681"/>
    <lineage>
        <taxon>Bacteria</taxon>
        <taxon>Pseudomonadati</taxon>
        <taxon>Thermodesulfobacteriota</taxon>
        <taxon>Desulfuromonadia</taxon>
        <taxon>Geobacterales</taxon>
        <taxon>Geobacteraceae</taxon>
        <taxon>Geomonas</taxon>
    </lineage>
</organism>
<reference evidence="1 2" key="1">
    <citation type="submission" date="2019-04" db="EMBL/GenBank/DDBJ databases">
        <title>Geobacter oryzae sp. nov., ferric-reducing bacteria isolated from paddy soil.</title>
        <authorList>
            <person name="Xu Z."/>
            <person name="Masuda Y."/>
            <person name="Itoh H."/>
            <person name="Senoo K."/>
        </authorList>
    </citation>
    <scope>NUCLEOTIDE SEQUENCE [LARGE SCALE GENOMIC DNA]</scope>
    <source>
        <strain evidence="1 2">Red111</strain>
    </source>
</reference>
<accession>A0A4S1CGP2</accession>
<comment type="caution">
    <text evidence="1">The sequence shown here is derived from an EMBL/GenBank/DDBJ whole genome shotgun (WGS) entry which is preliminary data.</text>
</comment>
<evidence type="ECO:0000313" key="2">
    <source>
        <dbReference type="Proteomes" id="UP000306416"/>
    </source>
</evidence>
<evidence type="ECO:0000313" key="1">
    <source>
        <dbReference type="EMBL" id="TGU72744.1"/>
    </source>
</evidence>
<gene>
    <name evidence="1" type="ORF">E4633_10650</name>
</gene>
<dbReference type="AlphaFoldDB" id="A0A4S1CGP2"/>
<protein>
    <submittedName>
        <fullName evidence="1">Uncharacterized protein</fullName>
    </submittedName>
</protein>
<dbReference type="Proteomes" id="UP000306416">
    <property type="component" value="Unassembled WGS sequence"/>
</dbReference>
<keyword evidence="2" id="KW-1185">Reference proteome</keyword>
<name>A0A4S1CGP2_9BACT</name>
<dbReference type="RefSeq" id="WP_135870217.1">
    <property type="nucleotide sequence ID" value="NZ_SRSC01000002.1"/>
</dbReference>
<sequence>MLRFFQSIFRRPRKEGGGIPDSLVIKAIERAVDGTDPWIRAVSGYRKKLRPAVLHAIEHVVALVDGTVSPLMLDVAAYDSDPYLRTYFISTNELRIFLEQEPSLAELRERHGTRHGATGLLLMQKRERVGLGAEISGDVILKDVPQVSVSFEAHRLMDVSGKEEETRYQLKRRAYDHLLRIALGRIAEIKTRRGALEKHRALLNSKLSLLQREGWGFDPTTGEKPNVAEVEKNLADIEARLLEIGKDDKMLEVYLGVVADVLGHAEEHLWVARESLVVDRMGIKRKEVSADAREVQLDVLGDAEGRRLVVALVTIAGTAGGA</sequence>